<dbReference type="InterPro" id="IPR020806">
    <property type="entry name" value="PKS_PP-bd"/>
</dbReference>
<dbReference type="InterPro" id="IPR036291">
    <property type="entry name" value="NAD(P)-bd_dom_sf"/>
</dbReference>
<dbReference type="GO" id="GO:0004312">
    <property type="term" value="F:fatty acid synthase activity"/>
    <property type="evidence" value="ECO:0007669"/>
    <property type="project" value="TreeGrafter"/>
</dbReference>
<dbReference type="SUPFAM" id="SSF51735">
    <property type="entry name" value="NAD(P)-binding Rossmann-fold domains"/>
    <property type="match status" value="2"/>
</dbReference>
<feature type="active site" description="Proton donor; for dehydratase activity" evidence="7">
    <location>
        <position position="1086"/>
    </location>
</feature>
<proteinExistence type="inferred from homology"/>
<dbReference type="Pfam" id="PF00550">
    <property type="entry name" value="PP-binding"/>
    <property type="match status" value="1"/>
</dbReference>
<dbReference type="Pfam" id="PF21089">
    <property type="entry name" value="PKS_DH_N"/>
    <property type="match status" value="1"/>
</dbReference>
<dbReference type="Gene3D" id="3.10.129.110">
    <property type="entry name" value="Polyketide synthase dehydratase"/>
    <property type="match status" value="1"/>
</dbReference>
<dbReference type="InterPro" id="IPR036736">
    <property type="entry name" value="ACP-like_sf"/>
</dbReference>
<feature type="region of interest" description="N-terminal hotdog fold" evidence="7">
    <location>
        <begin position="889"/>
        <end position="1019"/>
    </location>
</feature>
<feature type="domain" description="Ketosynthase family 3 (KS3)" evidence="9">
    <location>
        <begin position="4"/>
        <end position="430"/>
    </location>
</feature>
<evidence type="ECO:0000259" key="10">
    <source>
        <dbReference type="PROSITE" id="PS52019"/>
    </source>
</evidence>
<dbReference type="Pfam" id="PF00698">
    <property type="entry name" value="Acyl_transf_1"/>
    <property type="match status" value="1"/>
</dbReference>
<dbReference type="SUPFAM" id="SSF47336">
    <property type="entry name" value="ACP-like"/>
    <property type="match status" value="1"/>
</dbReference>
<dbReference type="InterPro" id="IPR020807">
    <property type="entry name" value="PKS_DH"/>
</dbReference>
<dbReference type="HOGENOM" id="CLU_000022_35_2_6"/>
<dbReference type="PROSITE" id="PS52019">
    <property type="entry name" value="PKS_MFAS_DH"/>
    <property type="match status" value="1"/>
</dbReference>
<feature type="region of interest" description="C-terminal hotdog fold" evidence="7">
    <location>
        <begin position="1029"/>
        <end position="1170"/>
    </location>
</feature>
<comment type="similarity">
    <text evidence="2">Belongs to the short-chain dehydrogenases/reductases (SDR) family.</text>
</comment>
<keyword evidence="11" id="KW-0012">Acyltransferase</keyword>
<dbReference type="SUPFAM" id="SSF52151">
    <property type="entry name" value="FabD/lysophospholipase-like"/>
    <property type="match status" value="1"/>
</dbReference>
<dbReference type="EC" id="2.3.1.94" evidence="11"/>
<protein>
    <submittedName>
        <fullName evidence="11">6-deoxyerythronolide-B synthase</fullName>
        <ecNumber evidence="11">2.3.1.94</ecNumber>
    </submittedName>
</protein>
<dbReference type="SUPFAM" id="SSF55048">
    <property type="entry name" value="Probable ACP-binding domain of malonyl-CoA ACP transacylase"/>
    <property type="match status" value="1"/>
</dbReference>
<dbReference type="GO" id="GO:0004315">
    <property type="term" value="F:3-oxoacyl-[acyl-carrier-protein] synthase activity"/>
    <property type="evidence" value="ECO:0007669"/>
    <property type="project" value="InterPro"/>
</dbReference>
<dbReference type="FunFam" id="3.40.366.10:FF:000002">
    <property type="entry name" value="Probable polyketide synthase 2"/>
    <property type="match status" value="1"/>
</dbReference>
<name>F2K069_MARM1</name>
<dbReference type="CDD" id="cd00833">
    <property type="entry name" value="PKS"/>
    <property type="match status" value="1"/>
</dbReference>
<dbReference type="InterPro" id="IPR049552">
    <property type="entry name" value="PKS_DH_N"/>
</dbReference>
<dbReference type="GO" id="GO:0031177">
    <property type="term" value="F:phosphopantetheine binding"/>
    <property type="evidence" value="ECO:0007669"/>
    <property type="project" value="InterPro"/>
</dbReference>
<dbReference type="Gene3D" id="3.40.50.720">
    <property type="entry name" value="NAD(P)-binding Rossmann-like Domain"/>
    <property type="match status" value="1"/>
</dbReference>
<dbReference type="Proteomes" id="UP000001062">
    <property type="component" value="Chromosome"/>
</dbReference>
<evidence type="ECO:0000259" key="8">
    <source>
        <dbReference type="PROSITE" id="PS50075"/>
    </source>
</evidence>
<dbReference type="PANTHER" id="PTHR43775">
    <property type="entry name" value="FATTY ACID SYNTHASE"/>
    <property type="match status" value="1"/>
</dbReference>
<evidence type="ECO:0000256" key="3">
    <source>
        <dbReference type="ARBA" id="ARBA00022450"/>
    </source>
</evidence>
<dbReference type="InterPro" id="IPR042104">
    <property type="entry name" value="PKS_dehydratase_sf"/>
</dbReference>
<dbReference type="FunFam" id="3.40.47.10:FF:000019">
    <property type="entry name" value="Polyketide synthase type I"/>
    <property type="match status" value="1"/>
</dbReference>
<dbReference type="InterPro" id="IPR057326">
    <property type="entry name" value="KR_dom"/>
</dbReference>
<dbReference type="Pfam" id="PF02801">
    <property type="entry name" value="Ketoacyl-synt_C"/>
    <property type="match status" value="1"/>
</dbReference>
<feature type="domain" description="Carrier" evidence="8">
    <location>
        <begin position="1679"/>
        <end position="1757"/>
    </location>
</feature>
<dbReference type="SMART" id="SM00826">
    <property type="entry name" value="PKS_DH"/>
    <property type="match status" value="1"/>
</dbReference>
<evidence type="ECO:0000256" key="1">
    <source>
        <dbReference type="ARBA" id="ARBA00005194"/>
    </source>
</evidence>
<dbReference type="SMART" id="SM00827">
    <property type="entry name" value="PKS_AT"/>
    <property type="match status" value="1"/>
</dbReference>
<evidence type="ECO:0000256" key="6">
    <source>
        <dbReference type="ARBA" id="ARBA00054155"/>
    </source>
</evidence>
<keyword evidence="5 11" id="KW-0808">Transferase</keyword>
<accession>F2K069</accession>
<evidence type="ECO:0000256" key="4">
    <source>
        <dbReference type="ARBA" id="ARBA00022553"/>
    </source>
</evidence>
<dbReference type="STRING" id="717774.Marme_4080"/>
<dbReference type="GO" id="GO:0071770">
    <property type="term" value="P:DIM/DIP cell wall layer assembly"/>
    <property type="evidence" value="ECO:0007669"/>
    <property type="project" value="TreeGrafter"/>
</dbReference>
<dbReference type="Pfam" id="PF14765">
    <property type="entry name" value="PS-DH"/>
    <property type="match status" value="1"/>
</dbReference>
<dbReference type="SMART" id="SM00825">
    <property type="entry name" value="PKS_KS"/>
    <property type="match status" value="1"/>
</dbReference>
<gene>
    <name evidence="11" type="ordered locus">Marme_4080</name>
</gene>
<sequence length="1759" mass="193463">MDTKKDVAIVGIGCRFPGEANSPKEFADLIFNGVDAISEVPEDRWNKEHFYSSEHALGKARTKWGGFIKQPYKFDAAFFGLTPVEVSSMDPQQRLLLEVFWESLEDAGLNPYEMKGSKTGVFIGAFTLDHLLNETSHTNWDALNSHTATGSMMTLLSNRISYLFDLVGPSITLDTACSSSLVAVHLAAKSILNGECHQAFAGGVNLMLNPGVTVAESKANMLSPTGRSRSFDAKADGYVRGEGAGLVLLKPLEQAITDGDRIYAVIKGSATNQDGKSSGQTVPNGQAQQTLVREACLDAKVSPASIQYVEAHGTGTPVGDPIEANALGNVLSEGRGDGDSCLIGSVKSNFGHTEAAAGVAGLIKTAVCMHYGELSPVVHFEKSNPKIDFASLKLTPVISRQPWPLSNMPKLAGVNSFGFGGSNCHVVLEQAPVRKTPNSVQNGSNSQGYRLPISAKNEAALKAQCKNYIQCLQNEESDIAIICANASLLRAHLDQRLVVSASNKQEMIEQLNLYLNSTASEHISMNKVVAKSDELITTMVLSGMGPQWWAMGRSLLTSEPVFADMFERCDDAFSELTNDWSLKDEFTANEEKSRMAETQIAQTSNFALQVSLAALFQSKGVVPDIIVGHSVGETAAAYISGALTLKDAAKVVFHRSRLQQTTKGSGGMLAVGLNHSQALDIIDSVADKVSIAAINGPTAITLAGDTDTLTGIAKQLEDQKIFQKFLRVEVPYHSPAMEHLKEEFLAAVADIKPRETHTKLYSTVTGKLIDGRDQTPEYWWLNLRAPVYFSDAIEKIASEEKSQLFLEVGPHPVLGGSISQQLTEKQLTGVVIPTLRRHEDEVFLVNKSVNELYVNGYPLNWKCLQPAVDKSVSLPLYPWQRNEYRSETHDSLNWLQGGNVDSLLGRRQPTATPTWELQIRGTQLAFLFDHQVQSQSVLPAAAYAEMALQAMRQLHPNLHVSVSALQLQKAMFISSNEPINVQLLFSQDHSSFEVYSRRNAMEDWKHNAKGQVIVSRTYRAHERSPITVDNWQTKEQVFTKFEKMGFNYGDAFQLIDRAAFNEKGAIASITLPSQVSEFIVHPALTDALLQLMLIAADRRQQTYLPTKIGQLTFDRHFTRGLTESLTAQCVLHSNNDNEASGDVHLFNNRGECLLSLTGVQLKPLTGDINEDESTWLTQIDWQRYDSPLTDLNSNKRWLVVADGTDLTAQVIVALEAQGQQCQPVEFNQMLDAVETNTLGSLLEQFGGYDQLVWLPSMHFDASSMSKRSLEKTHQFGVYAFLEVIKEVERFGRKVTIWPVSRGAHQIIPDEPMSLSAAHLIGFSRVMAYQERPNSWQSLIDLPLQVTSDDVKAFVGTLLSSLSGKPEVGIRHGARYVAKLVSHKQSVNPLPVRWNADESVMLTGGLGDLAILQVHQLVDAGARHFILQIRQPLPPEEEWHRLESSSKSANQVLKLASLKRLGVSVTLTSVDITDEHALKAFIEQYQQEHPPIKHLYHCAGVVKDKLVGELETKDFESIYQAKVYGSWALNQAFGDQLETFVFYSSYASVYGAIGQSNYASANSFMDGLAQWRRQCGRAALSINFGPWSGLGMAENLNLDDFFSQNGMKPITVDSGKRLAHYLFRFDAPQVVVAPTDWSKSAVLFPNGVPALVADLVPEDKQTDDEPQFDLKEGILRAQGEERVKLVSQLLVEQLAQTTKLDANDLDASVGILDLGLDSLLSTSFKNRIESELPVTVSLLDLLKGPSVNELAEKVAVTLDD</sequence>
<evidence type="ECO:0000256" key="2">
    <source>
        <dbReference type="ARBA" id="ARBA00006484"/>
    </source>
</evidence>
<feature type="active site" description="Proton acceptor; for dehydratase activity" evidence="7">
    <location>
        <position position="930"/>
    </location>
</feature>
<dbReference type="eggNOG" id="COG3321">
    <property type="taxonomic scope" value="Bacteria"/>
</dbReference>
<dbReference type="InterPro" id="IPR016035">
    <property type="entry name" value="Acyl_Trfase/lysoPLipase"/>
</dbReference>
<evidence type="ECO:0000256" key="5">
    <source>
        <dbReference type="ARBA" id="ARBA00022679"/>
    </source>
</evidence>
<dbReference type="InterPro" id="IPR049900">
    <property type="entry name" value="PKS_mFAS_DH"/>
</dbReference>
<keyword evidence="3" id="KW-0596">Phosphopantetheine</keyword>
<dbReference type="InterPro" id="IPR020841">
    <property type="entry name" value="PKS_Beta-ketoAc_synthase_dom"/>
</dbReference>
<keyword evidence="12" id="KW-1185">Reference proteome</keyword>
<reference evidence="11 12" key="1">
    <citation type="journal article" date="2012" name="Stand. Genomic Sci.">
        <title>Complete genome sequence of the melanogenic marine bacterium Marinomonas mediterranea type strain (MMB-1(T)).</title>
        <authorList>
            <person name="Lucas-Elio P."/>
            <person name="Goodwin L."/>
            <person name="Woyke T."/>
            <person name="Pitluck S."/>
            <person name="Nolan M."/>
            <person name="Kyrpides N.C."/>
            <person name="Detter J.C."/>
            <person name="Copeland A."/>
            <person name="Teshima H."/>
            <person name="Bruce D."/>
            <person name="Detter C."/>
            <person name="Tapia R."/>
            <person name="Han S."/>
            <person name="Land M.L."/>
            <person name="Ivanova N."/>
            <person name="Mikhailova N."/>
            <person name="Johnston A.W."/>
            <person name="Sanchez-Amat A."/>
        </authorList>
    </citation>
    <scope>NUCLEOTIDE SEQUENCE [LARGE SCALE GENOMIC DNA]</scope>
    <source>
        <strain evidence="12">ATCC 700492 / JCM 21426 / NBRC 103028 / MMB-1</strain>
    </source>
</reference>
<dbReference type="InterPro" id="IPR001227">
    <property type="entry name" value="Ac_transferase_dom_sf"/>
</dbReference>
<dbReference type="GO" id="GO:0047879">
    <property type="term" value="F:erythronolide synthase activity"/>
    <property type="evidence" value="ECO:0007669"/>
    <property type="project" value="UniProtKB-EC"/>
</dbReference>
<dbReference type="SUPFAM" id="SSF53901">
    <property type="entry name" value="Thiolase-like"/>
    <property type="match status" value="1"/>
</dbReference>
<keyword evidence="4" id="KW-0597">Phosphoprotein</keyword>
<dbReference type="Gene3D" id="3.40.366.10">
    <property type="entry name" value="Malonyl-Coenzyme A Acyl Carrier Protein, domain 2"/>
    <property type="match status" value="1"/>
</dbReference>
<evidence type="ECO:0000259" key="9">
    <source>
        <dbReference type="PROSITE" id="PS52004"/>
    </source>
</evidence>
<evidence type="ECO:0000313" key="12">
    <source>
        <dbReference type="Proteomes" id="UP000001062"/>
    </source>
</evidence>
<dbReference type="SMART" id="SM00822">
    <property type="entry name" value="PKS_KR"/>
    <property type="match status" value="1"/>
</dbReference>
<dbReference type="InterPro" id="IPR018201">
    <property type="entry name" value="Ketoacyl_synth_AS"/>
</dbReference>
<dbReference type="KEGG" id="mme:Marme_4080"/>
<dbReference type="InterPro" id="IPR013968">
    <property type="entry name" value="PKS_KR"/>
</dbReference>
<evidence type="ECO:0000313" key="11">
    <source>
        <dbReference type="EMBL" id="ADZ93283.1"/>
    </source>
</evidence>
<dbReference type="RefSeq" id="WP_013663185.1">
    <property type="nucleotide sequence ID" value="NC_015276.1"/>
</dbReference>
<dbReference type="InterPro" id="IPR009081">
    <property type="entry name" value="PP-bd_ACP"/>
</dbReference>
<feature type="domain" description="PKS/mFAS DH" evidence="10">
    <location>
        <begin position="889"/>
        <end position="1170"/>
    </location>
</feature>
<evidence type="ECO:0000256" key="7">
    <source>
        <dbReference type="PROSITE-ProRule" id="PRU01363"/>
    </source>
</evidence>
<dbReference type="Pfam" id="PF00109">
    <property type="entry name" value="ketoacyl-synt"/>
    <property type="match status" value="1"/>
</dbReference>
<dbReference type="GO" id="GO:0005737">
    <property type="term" value="C:cytoplasm"/>
    <property type="evidence" value="ECO:0007669"/>
    <property type="project" value="TreeGrafter"/>
</dbReference>
<dbReference type="SMART" id="SM00823">
    <property type="entry name" value="PKS_PP"/>
    <property type="match status" value="1"/>
</dbReference>
<dbReference type="InterPro" id="IPR032821">
    <property type="entry name" value="PKS_assoc"/>
</dbReference>
<dbReference type="InterPro" id="IPR016039">
    <property type="entry name" value="Thiolase-like"/>
</dbReference>
<dbReference type="InterPro" id="IPR014031">
    <property type="entry name" value="Ketoacyl_synth_C"/>
</dbReference>
<dbReference type="InterPro" id="IPR050091">
    <property type="entry name" value="PKS_NRPS_Biosynth_Enz"/>
</dbReference>
<dbReference type="PROSITE" id="PS50075">
    <property type="entry name" value="CARRIER"/>
    <property type="match status" value="1"/>
</dbReference>
<organism evidence="11 12">
    <name type="scientific">Marinomonas mediterranea (strain ATCC 700492 / JCM 21426 / NBRC 103028 / MMB-1)</name>
    <dbReference type="NCBI Taxonomy" id="717774"/>
    <lineage>
        <taxon>Bacteria</taxon>
        <taxon>Pseudomonadati</taxon>
        <taxon>Pseudomonadota</taxon>
        <taxon>Gammaproteobacteria</taxon>
        <taxon>Oceanospirillales</taxon>
        <taxon>Oceanospirillaceae</taxon>
        <taxon>Marinomonas</taxon>
    </lineage>
</organism>
<dbReference type="InterPro" id="IPR016036">
    <property type="entry name" value="Malonyl_transacylase_ACP-bd"/>
</dbReference>
<dbReference type="InterPro" id="IPR049551">
    <property type="entry name" value="PKS_DH_C"/>
</dbReference>
<dbReference type="Gene3D" id="3.30.70.3290">
    <property type="match status" value="1"/>
</dbReference>
<dbReference type="PROSITE" id="PS52004">
    <property type="entry name" value="KS3_2"/>
    <property type="match status" value="1"/>
</dbReference>
<dbReference type="EMBL" id="CP002583">
    <property type="protein sequence ID" value="ADZ93283.1"/>
    <property type="molecule type" value="Genomic_DNA"/>
</dbReference>
<dbReference type="Pfam" id="PF16197">
    <property type="entry name" value="KAsynt_C_assoc"/>
    <property type="match status" value="1"/>
</dbReference>
<dbReference type="InterPro" id="IPR014030">
    <property type="entry name" value="Ketoacyl_synth_N"/>
</dbReference>
<dbReference type="Gene3D" id="1.10.1200.10">
    <property type="entry name" value="ACP-like"/>
    <property type="match status" value="1"/>
</dbReference>
<dbReference type="GO" id="GO:0005886">
    <property type="term" value="C:plasma membrane"/>
    <property type="evidence" value="ECO:0007669"/>
    <property type="project" value="TreeGrafter"/>
</dbReference>
<dbReference type="PANTHER" id="PTHR43775:SF37">
    <property type="entry name" value="SI:DKEY-61P9.11"/>
    <property type="match status" value="1"/>
</dbReference>
<dbReference type="GO" id="GO:0006633">
    <property type="term" value="P:fatty acid biosynthetic process"/>
    <property type="evidence" value="ECO:0007669"/>
    <property type="project" value="UniProtKB-UniPathway"/>
</dbReference>
<dbReference type="Pfam" id="PF08659">
    <property type="entry name" value="KR"/>
    <property type="match status" value="1"/>
</dbReference>
<comment type="function">
    <text evidence="6">Involved in production of the polyketide antibiotic thailandamide.</text>
</comment>
<dbReference type="InterPro" id="IPR014043">
    <property type="entry name" value="Acyl_transferase_dom"/>
</dbReference>
<dbReference type="OrthoDB" id="9778690at2"/>
<dbReference type="PROSITE" id="PS00606">
    <property type="entry name" value="KS3_1"/>
    <property type="match status" value="1"/>
</dbReference>
<dbReference type="UniPathway" id="UPA00094"/>
<dbReference type="Gene3D" id="3.40.47.10">
    <property type="match status" value="1"/>
</dbReference>
<comment type="pathway">
    <text evidence="1">Lipid metabolism; fatty acid biosynthesis.</text>
</comment>
<dbReference type="PATRIC" id="fig|717774.3.peg.4215"/>